<accession>A0A2A2L5J9</accession>
<protein>
    <submittedName>
        <fullName evidence="1">Uncharacterized protein</fullName>
    </submittedName>
</protein>
<name>A0A2A2L5J9_9BILA</name>
<gene>
    <name evidence="1" type="ORF">WR25_09322</name>
</gene>
<dbReference type="EMBL" id="LIAE01007184">
    <property type="protein sequence ID" value="PAV81337.1"/>
    <property type="molecule type" value="Genomic_DNA"/>
</dbReference>
<sequence length="89" mass="10602">MECDEVILEDVNYKKFFALSAFDYKLVDLEQMLNHALIHKAFMVFPNDKTSTRRGLLLITPDYIIFATLRIAESEEYFQKDLDKFLRNF</sequence>
<evidence type="ECO:0000313" key="1">
    <source>
        <dbReference type="EMBL" id="PAV81337.1"/>
    </source>
</evidence>
<evidence type="ECO:0000313" key="2">
    <source>
        <dbReference type="Proteomes" id="UP000218231"/>
    </source>
</evidence>
<organism evidence="1 2">
    <name type="scientific">Diploscapter pachys</name>
    <dbReference type="NCBI Taxonomy" id="2018661"/>
    <lineage>
        <taxon>Eukaryota</taxon>
        <taxon>Metazoa</taxon>
        <taxon>Ecdysozoa</taxon>
        <taxon>Nematoda</taxon>
        <taxon>Chromadorea</taxon>
        <taxon>Rhabditida</taxon>
        <taxon>Rhabditina</taxon>
        <taxon>Rhabditomorpha</taxon>
        <taxon>Rhabditoidea</taxon>
        <taxon>Rhabditidae</taxon>
        <taxon>Diploscapter</taxon>
    </lineage>
</organism>
<reference evidence="1 2" key="1">
    <citation type="journal article" date="2017" name="Curr. Biol.">
        <title>Genome architecture and evolution of a unichromosomal asexual nematode.</title>
        <authorList>
            <person name="Fradin H."/>
            <person name="Zegar C."/>
            <person name="Gutwein M."/>
            <person name="Lucas J."/>
            <person name="Kovtun M."/>
            <person name="Corcoran D."/>
            <person name="Baugh L.R."/>
            <person name="Kiontke K."/>
            <person name="Gunsalus K."/>
            <person name="Fitch D.H."/>
            <person name="Piano F."/>
        </authorList>
    </citation>
    <scope>NUCLEOTIDE SEQUENCE [LARGE SCALE GENOMIC DNA]</scope>
    <source>
        <strain evidence="1">PF1309</strain>
    </source>
</reference>
<dbReference type="AlphaFoldDB" id="A0A2A2L5J9"/>
<comment type="caution">
    <text evidence="1">The sequence shown here is derived from an EMBL/GenBank/DDBJ whole genome shotgun (WGS) entry which is preliminary data.</text>
</comment>
<keyword evidence="2" id="KW-1185">Reference proteome</keyword>
<dbReference type="Proteomes" id="UP000218231">
    <property type="component" value="Unassembled WGS sequence"/>
</dbReference>
<proteinExistence type="predicted"/>